<keyword evidence="4 7" id="KW-0812">Transmembrane</keyword>
<dbReference type="PANTHER" id="PTHR30193:SF37">
    <property type="entry name" value="INNER MEMBRANE ABC TRANSPORTER PERMEASE PROTEIN YCJO"/>
    <property type="match status" value="1"/>
</dbReference>
<dbReference type="RefSeq" id="WP_110395177.1">
    <property type="nucleotide sequence ID" value="NZ_JBHUHB010000001.1"/>
</dbReference>
<dbReference type="InterPro" id="IPR035906">
    <property type="entry name" value="MetI-like_sf"/>
</dbReference>
<dbReference type="Proteomes" id="UP000247978">
    <property type="component" value="Unassembled WGS sequence"/>
</dbReference>
<keyword evidence="5 7" id="KW-1133">Transmembrane helix</keyword>
<keyword evidence="3" id="KW-1003">Cell membrane</keyword>
<dbReference type="PROSITE" id="PS50928">
    <property type="entry name" value="ABC_TM1"/>
    <property type="match status" value="1"/>
</dbReference>
<evidence type="ECO:0000256" key="6">
    <source>
        <dbReference type="ARBA" id="ARBA00023136"/>
    </source>
</evidence>
<evidence type="ECO:0000256" key="4">
    <source>
        <dbReference type="ARBA" id="ARBA00022692"/>
    </source>
</evidence>
<keyword evidence="2 7" id="KW-0813">Transport</keyword>
<sequence length="288" mass="32106">MMTVKNKWVPYLFLLPAFAGLLLFKLYPIISALLQSMHTLEFLTQLVRFVGFENYVSLFNDPVFWNSLKVTLWFNLWINPFQITLAFGLALLLNTGIKQITFFRGINFIPVAVSVPTAAILWKIMLSPEQGVVNSILVALGMSPQPFLESSSQALASIVAIASWKGVGYWALFLLAGLQEVSPSLYEASSMDGASKWQQFKSVTYPMMKRPLTFVVVSVTVANMLLFAPMYILTKGGPNQSTNVLLLESYNSAFLYSDMGRATAIVVIMLVITAIIVAIEFRILRAKH</sequence>
<dbReference type="Pfam" id="PF00528">
    <property type="entry name" value="BPD_transp_1"/>
    <property type="match status" value="1"/>
</dbReference>
<accession>A0A2V3W321</accession>
<evidence type="ECO:0000259" key="8">
    <source>
        <dbReference type="PROSITE" id="PS50928"/>
    </source>
</evidence>
<evidence type="ECO:0000256" key="2">
    <source>
        <dbReference type="ARBA" id="ARBA00022448"/>
    </source>
</evidence>
<keyword evidence="6 7" id="KW-0472">Membrane</keyword>
<feature type="transmembrane region" description="Helical" evidence="7">
    <location>
        <begin position="12"/>
        <end position="34"/>
    </location>
</feature>
<feature type="transmembrane region" description="Helical" evidence="7">
    <location>
        <begin position="72"/>
        <end position="93"/>
    </location>
</feature>
<keyword evidence="10" id="KW-1185">Reference proteome</keyword>
<dbReference type="SUPFAM" id="SSF161098">
    <property type="entry name" value="MetI-like"/>
    <property type="match status" value="1"/>
</dbReference>
<feature type="transmembrane region" description="Helical" evidence="7">
    <location>
        <begin position="212"/>
        <end position="233"/>
    </location>
</feature>
<evidence type="ECO:0000256" key="7">
    <source>
        <dbReference type="RuleBase" id="RU363032"/>
    </source>
</evidence>
<evidence type="ECO:0000256" key="3">
    <source>
        <dbReference type="ARBA" id="ARBA00022475"/>
    </source>
</evidence>
<dbReference type="OrthoDB" id="9809173at2"/>
<organism evidence="9 10">
    <name type="scientific">Pseudogracilibacillus auburnensis</name>
    <dbReference type="NCBI Taxonomy" id="1494959"/>
    <lineage>
        <taxon>Bacteria</taxon>
        <taxon>Bacillati</taxon>
        <taxon>Bacillota</taxon>
        <taxon>Bacilli</taxon>
        <taxon>Bacillales</taxon>
        <taxon>Bacillaceae</taxon>
        <taxon>Pseudogracilibacillus</taxon>
    </lineage>
</organism>
<gene>
    <name evidence="9" type="ORF">DFR56_105182</name>
</gene>
<dbReference type="InterPro" id="IPR000515">
    <property type="entry name" value="MetI-like"/>
</dbReference>
<protein>
    <submittedName>
        <fullName evidence="9">Carbohydrate ABC transporter membrane protein 1 (CUT1 family)</fullName>
    </submittedName>
</protein>
<dbReference type="EMBL" id="QJJQ01000005">
    <property type="protein sequence ID" value="PXW87538.1"/>
    <property type="molecule type" value="Genomic_DNA"/>
</dbReference>
<comment type="similarity">
    <text evidence="7">Belongs to the binding-protein-dependent transport system permease family.</text>
</comment>
<dbReference type="GO" id="GO:0005886">
    <property type="term" value="C:plasma membrane"/>
    <property type="evidence" value="ECO:0007669"/>
    <property type="project" value="UniProtKB-SubCell"/>
</dbReference>
<dbReference type="GO" id="GO:0055085">
    <property type="term" value="P:transmembrane transport"/>
    <property type="evidence" value="ECO:0007669"/>
    <property type="project" value="InterPro"/>
</dbReference>
<feature type="transmembrane region" description="Helical" evidence="7">
    <location>
        <begin position="105"/>
        <end position="125"/>
    </location>
</feature>
<comment type="caution">
    <text evidence="9">The sequence shown here is derived from an EMBL/GenBank/DDBJ whole genome shotgun (WGS) entry which is preliminary data.</text>
</comment>
<dbReference type="CDD" id="cd06261">
    <property type="entry name" value="TM_PBP2"/>
    <property type="match status" value="1"/>
</dbReference>
<evidence type="ECO:0000313" key="9">
    <source>
        <dbReference type="EMBL" id="PXW87538.1"/>
    </source>
</evidence>
<dbReference type="Gene3D" id="1.10.3720.10">
    <property type="entry name" value="MetI-like"/>
    <property type="match status" value="1"/>
</dbReference>
<name>A0A2V3W321_9BACI</name>
<dbReference type="AlphaFoldDB" id="A0A2V3W321"/>
<dbReference type="PANTHER" id="PTHR30193">
    <property type="entry name" value="ABC TRANSPORTER PERMEASE PROTEIN"/>
    <property type="match status" value="1"/>
</dbReference>
<comment type="subcellular location">
    <subcellularLocation>
        <location evidence="1 7">Cell membrane</location>
        <topology evidence="1 7">Multi-pass membrane protein</topology>
    </subcellularLocation>
</comment>
<proteinExistence type="inferred from homology"/>
<evidence type="ECO:0000256" key="5">
    <source>
        <dbReference type="ARBA" id="ARBA00022989"/>
    </source>
</evidence>
<reference evidence="9 10" key="1">
    <citation type="submission" date="2018-05" db="EMBL/GenBank/DDBJ databases">
        <title>Genomic Encyclopedia of Type Strains, Phase IV (KMG-IV): sequencing the most valuable type-strain genomes for metagenomic binning, comparative biology and taxonomic classification.</title>
        <authorList>
            <person name="Goeker M."/>
        </authorList>
    </citation>
    <scope>NUCLEOTIDE SEQUENCE [LARGE SCALE GENOMIC DNA]</scope>
    <source>
        <strain evidence="9 10">DSM 28556</strain>
    </source>
</reference>
<evidence type="ECO:0000256" key="1">
    <source>
        <dbReference type="ARBA" id="ARBA00004651"/>
    </source>
</evidence>
<feature type="transmembrane region" description="Helical" evidence="7">
    <location>
        <begin position="253"/>
        <end position="279"/>
    </location>
</feature>
<dbReference type="InterPro" id="IPR051393">
    <property type="entry name" value="ABC_transporter_permease"/>
</dbReference>
<feature type="domain" description="ABC transmembrane type-1" evidence="8">
    <location>
        <begin position="68"/>
        <end position="280"/>
    </location>
</feature>
<evidence type="ECO:0000313" key="10">
    <source>
        <dbReference type="Proteomes" id="UP000247978"/>
    </source>
</evidence>
<feature type="transmembrane region" description="Helical" evidence="7">
    <location>
        <begin position="154"/>
        <end position="176"/>
    </location>
</feature>